<dbReference type="HOGENOM" id="CLU_674485_0_0_1"/>
<gene>
    <name evidence="2" type="ORF">HYDPIDRAFT_34876</name>
</gene>
<organism evidence="2 3">
    <name type="scientific">Hydnomerulius pinastri MD-312</name>
    <dbReference type="NCBI Taxonomy" id="994086"/>
    <lineage>
        <taxon>Eukaryota</taxon>
        <taxon>Fungi</taxon>
        <taxon>Dikarya</taxon>
        <taxon>Basidiomycota</taxon>
        <taxon>Agaricomycotina</taxon>
        <taxon>Agaricomycetes</taxon>
        <taxon>Agaricomycetidae</taxon>
        <taxon>Boletales</taxon>
        <taxon>Boletales incertae sedis</taxon>
        <taxon>Leucogyrophana</taxon>
    </lineage>
</organism>
<dbReference type="AlphaFoldDB" id="A0A0C9VJS9"/>
<feature type="region of interest" description="Disordered" evidence="1">
    <location>
        <begin position="1"/>
        <end position="53"/>
    </location>
</feature>
<accession>A0A0C9VJS9</accession>
<protein>
    <submittedName>
        <fullName evidence="2">Unplaced genomic scaffold scaffold_341, whole genome shotgun sequence</fullName>
    </submittedName>
</protein>
<dbReference type="Proteomes" id="UP000053820">
    <property type="component" value="Unassembled WGS sequence"/>
</dbReference>
<evidence type="ECO:0000313" key="3">
    <source>
        <dbReference type="Proteomes" id="UP000053820"/>
    </source>
</evidence>
<reference evidence="2 3" key="1">
    <citation type="submission" date="2014-04" db="EMBL/GenBank/DDBJ databases">
        <title>Evolutionary Origins and Diversification of the Mycorrhizal Mutualists.</title>
        <authorList>
            <consortium name="DOE Joint Genome Institute"/>
            <consortium name="Mycorrhizal Genomics Consortium"/>
            <person name="Kohler A."/>
            <person name="Kuo A."/>
            <person name="Nagy L.G."/>
            <person name="Floudas D."/>
            <person name="Copeland A."/>
            <person name="Barry K.W."/>
            <person name="Cichocki N."/>
            <person name="Veneault-Fourrey C."/>
            <person name="LaButti K."/>
            <person name="Lindquist E.A."/>
            <person name="Lipzen A."/>
            <person name="Lundell T."/>
            <person name="Morin E."/>
            <person name="Murat C."/>
            <person name="Riley R."/>
            <person name="Ohm R."/>
            <person name="Sun H."/>
            <person name="Tunlid A."/>
            <person name="Henrissat B."/>
            <person name="Grigoriev I.V."/>
            <person name="Hibbett D.S."/>
            <person name="Martin F."/>
        </authorList>
    </citation>
    <scope>NUCLEOTIDE SEQUENCE [LARGE SCALE GENOMIC DNA]</scope>
    <source>
        <strain evidence="2 3">MD-312</strain>
    </source>
</reference>
<sequence>MNHFTGNFHFENTGSPVPQLRGTTVTHPVPATVTPSNITTHGASRPSESSNASNVFVDASGDILDAFGVRERAATLRLHSTSSPSPSSHPTELLAAALGPGPGHMPSFESVPRFDSPSLVDQPNRDSERRDNVKLWALRIGNQFGLKPSQYSDLVGFVELGENLDFGNLRILIWQQAMLYQILNAIETSSLNYAMYKDAMETAAAQLADVFQLSKDQKNQVRILAKDLIVQPGRFKYMTIHHDVEGHLKLHAEVLGFKNIFGNAVREQAMRSTIAKECSAARNRLRGYVVSKLKRGGVGTDLKIEFQLHLALLRYHSKDHRYLISPIKGDGTASDEDGEDGDEDDGDDADGIDHDGDEPPSKRKKVSSKAAPPGRVRKGQDFWSAMDKALAKDVERLGKDMKDTKWRE</sequence>
<feature type="compositionally biased region" description="Acidic residues" evidence="1">
    <location>
        <begin position="333"/>
        <end position="350"/>
    </location>
</feature>
<feature type="region of interest" description="Disordered" evidence="1">
    <location>
        <begin position="99"/>
        <end position="126"/>
    </location>
</feature>
<feature type="region of interest" description="Disordered" evidence="1">
    <location>
        <begin position="326"/>
        <end position="382"/>
    </location>
</feature>
<feature type="compositionally biased region" description="Low complexity" evidence="1">
    <location>
        <begin position="23"/>
        <end position="35"/>
    </location>
</feature>
<name>A0A0C9VJS9_9AGAM</name>
<feature type="compositionally biased region" description="Basic and acidic residues" evidence="1">
    <location>
        <begin position="351"/>
        <end position="361"/>
    </location>
</feature>
<evidence type="ECO:0000256" key="1">
    <source>
        <dbReference type="SAM" id="MobiDB-lite"/>
    </source>
</evidence>
<dbReference type="EMBL" id="KN840175">
    <property type="protein sequence ID" value="KIJ57690.1"/>
    <property type="molecule type" value="Genomic_DNA"/>
</dbReference>
<keyword evidence="3" id="KW-1185">Reference proteome</keyword>
<feature type="compositionally biased region" description="Polar residues" evidence="1">
    <location>
        <begin position="36"/>
        <end position="53"/>
    </location>
</feature>
<evidence type="ECO:0000313" key="2">
    <source>
        <dbReference type="EMBL" id="KIJ57690.1"/>
    </source>
</evidence>
<proteinExistence type="predicted"/>
<dbReference type="OrthoDB" id="3266055at2759"/>